<name>A0ABT8CT17_9FLAO</name>
<evidence type="ECO:0000313" key="1">
    <source>
        <dbReference type="EMBL" id="MDN3707658.1"/>
    </source>
</evidence>
<organism evidence="1 2">
    <name type="scientific">Paenimyroides ceti</name>
    <dbReference type="NCBI Taxonomy" id="395087"/>
    <lineage>
        <taxon>Bacteria</taxon>
        <taxon>Pseudomonadati</taxon>
        <taxon>Bacteroidota</taxon>
        <taxon>Flavobacteriia</taxon>
        <taxon>Flavobacteriales</taxon>
        <taxon>Flavobacteriaceae</taxon>
        <taxon>Paenimyroides</taxon>
    </lineage>
</organism>
<accession>A0ABT8CT17</accession>
<dbReference type="Pfam" id="PF10985">
    <property type="entry name" value="DUF2805"/>
    <property type="match status" value="1"/>
</dbReference>
<reference evidence="2" key="1">
    <citation type="journal article" date="2019" name="Int. J. Syst. Evol. Microbiol.">
        <title>The Global Catalogue of Microorganisms (GCM) 10K type strain sequencing project: providing services to taxonomists for standard genome sequencing and annotation.</title>
        <authorList>
            <consortium name="The Broad Institute Genomics Platform"/>
            <consortium name="The Broad Institute Genome Sequencing Center for Infectious Disease"/>
            <person name="Wu L."/>
            <person name="Ma J."/>
        </authorList>
    </citation>
    <scope>NUCLEOTIDE SEQUENCE [LARGE SCALE GENOMIC DNA]</scope>
    <source>
        <strain evidence="2">CECT 7184</strain>
    </source>
</reference>
<dbReference type="Proteomes" id="UP001242368">
    <property type="component" value="Unassembled WGS sequence"/>
</dbReference>
<keyword evidence="2" id="KW-1185">Reference proteome</keyword>
<proteinExistence type="predicted"/>
<comment type="caution">
    <text evidence="1">The sequence shown here is derived from an EMBL/GenBank/DDBJ whole genome shotgun (WGS) entry which is preliminary data.</text>
</comment>
<protein>
    <submittedName>
        <fullName evidence="1">DUF2805 domain-containing protein</fullName>
    </submittedName>
</protein>
<gene>
    <name evidence="1" type="ORF">QW060_11045</name>
</gene>
<dbReference type="InterPro" id="IPR019882">
    <property type="entry name" value="CHP03643"/>
</dbReference>
<sequence length="90" mass="10770">MKKKKISELDYETIERIVAMAREEKKPLLAIKNEFGYAEKEITELIKSKFPADEYEMWKKKIGAKKPKPKVMDDDFDELDSKYYIKNKFD</sequence>
<dbReference type="EMBL" id="JAUFQU010000001">
    <property type="protein sequence ID" value="MDN3707658.1"/>
    <property type="molecule type" value="Genomic_DNA"/>
</dbReference>
<evidence type="ECO:0000313" key="2">
    <source>
        <dbReference type="Proteomes" id="UP001242368"/>
    </source>
</evidence>